<organism evidence="2 3">
    <name type="scientific">Ramazzottius varieornatus</name>
    <name type="common">Water bear</name>
    <name type="synonym">Tardigrade</name>
    <dbReference type="NCBI Taxonomy" id="947166"/>
    <lineage>
        <taxon>Eukaryota</taxon>
        <taxon>Metazoa</taxon>
        <taxon>Ecdysozoa</taxon>
        <taxon>Tardigrada</taxon>
        <taxon>Eutardigrada</taxon>
        <taxon>Parachela</taxon>
        <taxon>Hypsibioidea</taxon>
        <taxon>Ramazzottiidae</taxon>
        <taxon>Ramazzottius</taxon>
    </lineage>
</organism>
<evidence type="ECO:0000313" key="2">
    <source>
        <dbReference type="EMBL" id="GAU93340.1"/>
    </source>
</evidence>
<feature type="transmembrane region" description="Helical" evidence="1">
    <location>
        <begin position="43"/>
        <end position="66"/>
    </location>
</feature>
<dbReference type="AlphaFoldDB" id="A0A1D1UXM6"/>
<protein>
    <submittedName>
        <fullName evidence="2">Uncharacterized protein</fullName>
    </submittedName>
</protein>
<keyword evidence="3" id="KW-1185">Reference proteome</keyword>
<name>A0A1D1UXM6_RAMVA</name>
<dbReference type="EMBL" id="BDGG01000002">
    <property type="protein sequence ID" value="GAU93340.1"/>
    <property type="molecule type" value="Genomic_DNA"/>
</dbReference>
<keyword evidence="1" id="KW-1133">Transmembrane helix</keyword>
<gene>
    <name evidence="2" type="primary">RvY_05295-1</name>
    <name evidence="2" type="synonym">RvY_05295.1</name>
    <name evidence="2" type="ORF">RvY_05295</name>
</gene>
<keyword evidence="1" id="KW-0472">Membrane</keyword>
<evidence type="ECO:0000256" key="1">
    <source>
        <dbReference type="SAM" id="Phobius"/>
    </source>
</evidence>
<proteinExistence type="predicted"/>
<comment type="caution">
    <text evidence="2">The sequence shown here is derived from an EMBL/GenBank/DDBJ whole genome shotgun (WGS) entry which is preliminary data.</text>
</comment>
<evidence type="ECO:0000313" key="3">
    <source>
        <dbReference type="Proteomes" id="UP000186922"/>
    </source>
</evidence>
<keyword evidence="1" id="KW-0812">Transmembrane</keyword>
<feature type="non-terminal residue" evidence="2">
    <location>
        <position position="1"/>
    </location>
</feature>
<dbReference type="Proteomes" id="UP000186922">
    <property type="component" value="Unassembled WGS sequence"/>
</dbReference>
<sequence length="105" mass="11660">LYSDIATLNVSVDGSQSARFMCSSYLLRIPVVFSSLISSPSCWIPLSLPIFIHIILVCSFAAGWDFSDFHHVIHRPARPAYPGFYGLKGDPHLLREPPLLVMTKG</sequence>
<accession>A0A1D1UXM6</accession>
<reference evidence="2 3" key="1">
    <citation type="journal article" date="2016" name="Nat. Commun.">
        <title>Extremotolerant tardigrade genome and improved radiotolerance of human cultured cells by tardigrade-unique protein.</title>
        <authorList>
            <person name="Hashimoto T."/>
            <person name="Horikawa D.D."/>
            <person name="Saito Y."/>
            <person name="Kuwahara H."/>
            <person name="Kozuka-Hata H."/>
            <person name="Shin-I T."/>
            <person name="Minakuchi Y."/>
            <person name="Ohishi K."/>
            <person name="Motoyama A."/>
            <person name="Aizu T."/>
            <person name="Enomoto A."/>
            <person name="Kondo K."/>
            <person name="Tanaka S."/>
            <person name="Hara Y."/>
            <person name="Koshikawa S."/>
            <person name="Sagara H."/>
            <person name="Miura T."/>
            <person name="Yokobori S."/>
            <person name="Miyagawa K."/>
            <person name="Suzuki Y."/>
            <person name="Kubo T."/>
            <person name="Oyama M."/>
            <person name="Kohara Y."/>
            <person name="Fujiyama A."/>
            <person name="Arakawa K."/>
            <person name="Katayama T."/>
            <person name="Toyoda A."/>
            <person name="Kunieda T."/>
        </authorList>
    </citation>
    <scope>NUCLEOTIDE SEQUENCE [LARGE SCALE GENOMIC DNA]</scope>
    <source>
        <strain evidence="2 3">YOKOZUNA-1</strain>
    </source>
</reference>